<accession>A0A9N9KF69</accession>
<dbReference type="EMBL" id="CAJVPY010065885">
    <property type="protein sequence ID" value="CAG8825080.1"/>
    <property type="molecule type" value="Genomic_DNA"/>
</dbReference>
<dbReference type="OrthoDB" id="2438869at2759"/>
<reference evidence="1" key="1">
    <citation type="submission" date="2021-06" db="EMBL/GenBank/DDBJ databases">
        <authorList>
            <person name="Kallberg Y."/>
            <person name="Tangrot J."/>
            <person name="Rosling A."/>
        </authorList>
    </citation>
    <scope>NUCLEOTIDE SEQUENCE</scope>
    <source>
        <strain evidence="1">MA453B</strain>
    </source>
</reference>
<comment type="caution">
    <text evidence="1">The sequence shown here is derived from an EMBL/GenBank/DDBJ whole genome shotgun (WGS) entry which is preliminary data.</text>
</comment>
<protein>
    <submittedName>
        <fullName evidence="1">13403_t:CDS:1</fullName>
    </submittedName>
</protein>
<proteinExistence type="predicted"/>
<evidence type="ECO:0000313" key="1">
    <source>
        <dbReference type="EMBL" id="CAG8825080.1"/>
    </source>
</evidence>
<feature type="non-terminal residue" evidence="1">
    <location>
        <position position="1"/>
    </location>
</feature>
<keyword evidence="2" id="KW-1185">Reference proteome</keyword>
<organism evidence="1 2">
    <name type="scientific">Dentiscutata erythropus</name>
    <dbReference type="NCBI Taxonomy" id="1348616"/>
    <lineage>
        <taxon>Eukaryota</taxon>
        <taxon>Fungi</taxon>
        <taxon>Fungi incertae sedis</taxon>
        <taxon>Mucoromycota</taxon>
        <taxon>Glomeromycotina</taxon>
        <taxon>Glomeromycetes</taxon>
        <taxon>Diversisporales</taxon>
        <taxon>Gigasporaceae</taxon>
        <taxon>Dentiscutata</taxon>
    </lineage>
</organism>
<evidence type="ECO:0000313" key="2">
    <source>
        <dbReference type="Proteomes" id="UP000789405"/>
    </source>
</evidence>
<dbReference type="AlphaFoldDB" id="A0A9N9KF69"/>
<feature type="non-terminal residue" evidence="1">
    <location>
        <position position="81"/>
    </location>
</feature>
<sequence>NLKFKINNCPDKDYYSHLTYENDKLYSNCYMKIVDSYRRQIFTINRNSKLDNLIETSKHTTPANLTENTIDLMEINNLIDI</sequence>
<dbReference type="Proteomes" id="UP000789405">
    <property type="component" value="Unassembled WGS sequence"/>
</dbReference>
<name>A0A9N9KF69_9GLOM</name>
<gene>
    <name evidence="1" type="ORF">DERYTH_LOCUS27832</name>
</gene>